<keyword evidence="4" id="KW-1185">Reference proteome</keyword>
<gene>
    <name evidence="2" type="ORF">Q9L42_005470</name>
    <name evidence="3" type="ORF">Q9L42_008580</name>
</gene>
<dbReference type="SUPFAM" id="SSF53098">
    <property type="entry name" value="Ribonuclease H-like"/>
    <property type="match status" value="1"/>
</dbReference>
<proteinExistence type="predicted"/>
<name>A0AAU7NYM0_9GAMM</name>
<dbReference type="EMBL" id="CP157743">
    <property type="protein sequence ID" value="XBS22165.1"/>
    <property type="molecule type" value="Genomic_DNA"/>
</dbReference>
<evidence type="ECO:0000313" key="2">
    <source>
        <dbReference type="EMBL" id="XBS21573.1"/>
    </source>
</evidence>
<evidence type="ECO:0000313" key="4">
    <source>
        <dbReference type="Proteomes" id="UP001225378"/>
    </source>
</evidence>
<dbReference type="InterPro" id="IPR038721">
    <property type="entry name" value="IS701-like_DDE_dom"/>
</dbReference>
<dbReference type="KEGG" id="mech:Q9L42_008580"/>
<dbReference type="AlphaFoldDB" id="A0AAU7NYM0"/>
<accession>A0AAU7NYM0</accession>
<reference evidence="3 4" key="1">
    <citation type="journal article" date="2024" name="Microbiology">
        <title>Methylomarinum rosea sp. nov., a novel halophilic methanotrophic bacterium from the hypersaline Lake Elton.</title>
        <authorList>
            <person name="Suleimanov R.Z."/>
            <person name="Oshkin I.Y."/>
            <person name="Danilova O.V."/>
            <person name="Suzina N.E."/>
            <person name="Dedysh S.N."/>
        </authorList>
    </citation>
    <scope>NUCLEOTIDE SEQUENCE [LARGE SCALE GENOMIC DNA]</scope>
    <source>
        <strain evidence="3 4">Ch1-1</strain>
    </source>
</reference>
<dbReference type="Pfam" id="PF13546">
    <property type="entry name" value="DDE_5"/>
    <property type="match status" value="1"/>
</dbReference>
<dbReference type="Proteomes" id="UP001225378">
    <property type="component" value="Chromosome"/>
</dbReference>
<evidence type="ECO:0000313" key="3">
    <source>
        <dbReference type="EMBL" id="XBS22165.1"/>
    </source>
</evidence>
<organism evidence="3 4">
    <name type="scientific">Methylomarinum roseum</name>
    <dbReference type="NCBI Taxonomy" id="3067653"/>
    <lineage>
        <taxon>Bacteria</taxon>
        <taxon>Pseudomonadati</taxon>
        <taxon>Pseudomonadota</taxon>
        <taxon>Gammaproteobacteria</taxon>
        <taxon>Methylococcales</taxon>
        <taxon>Methylococcaceae</taxon>
        <taxon>Methylomarinum</taxon>
    </lineage>
</organism>
<protein>
    <submittedName>
        <fullName evidence="3">Transposase</fullName>
    </submittedName>
</protein>
<sequence length="447" mass="51045">MFILRDLLRPLQAHFSETDLGRERASLFVYTLLAVIVPFTSSMSSNLWRALETLFGIEIKQKRFYTFMASSTLPWERLWTTLWGLIPSPTTDGRLLIGLDDFINLKVGQHIFGCASIFDHAAKANQSRYPWAQNVVSIGLLKQVKGRWACLFLGFRFYLPRHMIAEQKETAKIKGQVAPFQSKLTQAAELLIAVAGHFASTPMLAVTDSWFGNQGLWKPVRQTVGERFHLLSRLRSNQVLYALPDARSADAKTRGRPRKYGQRLGTVTDRAHALRQQTAAYQVNLYGKVREVLAVEKTVMLKTLKCPIKVVWVFRKTQWVALFTTDLDLSVTQVIEYYGARWKIESGFKELKQDIGSQKCQSRNAQAVINHLHFCMMATTVTWMYADRIKADPQRRHKVKGRTSFAFSDVRRLIAEASLSEDFDRLCHKPTNPMKNSLVAVLLRMVA</sequence>
<dbReference type="EMBL" id="CP157743">
    <property type="protein sequence ID" value="XBS21573.1"/>
    <property type="molecule type" value="Genomic_DNA"/>
</dbReference>
<dbReference type="RefSeq" id="WP_305906698.1">
    <property type="nucleotide sequence ID" value="NZ_CP157743.1"/>
</dbReference>
<dbReference type="InterPro" id="IPR012337">
    <property type="entry name" value="RNaseH-like_sf"/>
</dbReference>
<feature type="domain" description="Transposase IS701-like DDE" evidence="1">
    <location>
        <begin position="54"/>
        <end position="284"/>
    </location>
</feature>
<dbReference type="KEGG" id="mech:Q9L42_005470"/>
<dbReference type="Gene3D" id="3.90.350.10">
    <property type="entry name" value="Transposase Inhibitor Protein From Tn5, Chain A, domain 1"/>
    <property type="match status" value="1"/>
</dbReference>
<evidence type="ECO:0000259" key="1">
    <source>
        <dbReference type="Pfam" id="PF13546"/>
    </source>
</evidence>